<protein>
    <submittedName>
        <fullName evidence="1">Uncharacterized protein</fullName>
    </submittedName>
</protein>
<reference evidence="2" key="1">
    <citation type="submission" date="2017-09" db="EMBL/GenBank/DDBJ databases">
        <title>Depth-based differentiation of microbial function through sediment-hosted aquifers and enrichment of novel symbionts in the deep terrestrial subsurface.</title>
        <authorList>
            <person name="Probst A.J."/>
            <person name="Ladd B."/>
            <person name="Jarett J.K."/>
            <person name="Geller-Mcgrath D.E."/>
            <person name="Sieber C.M.K."/>
            <person name="Emerson J.B."/>
            <person name="Anantharaman K."/>
            <person name="Thomas B.C."/>
            <person name="Malmstrom R."/>
            <person name="Stieglmeier M."/>
            <person name="Klingl A."/>
            <person name="Woyke T."/>
            <person name="Ryan C.M."/>
            <person name="Banfield J.F."/>
        </authorList>
    </citation>
    <scope>NUCLEOTIDE SEQUENCE [LARGE SCALE GENOMIC DNA]</scope>
</reference>
<comment type="caution">
    <text evidence="1">The sequence shown here is derived from an EMBL/GenBank/DDBJ whole genome shotgun (WGS) entry which is preliminary data.</text>
</comment>
<organism evidence="1 2">
    <name type="scientific">Candidatus Berkelbacteria bacterium CG10_big_fil_rev_8_21_14_0_10_43_14</name>
    <dbReference type="NCBI Taxonomy" id="1974515"/>
    <lineage>
        <taxon>Bacteria</taxon>
        <taxon>Candidatus Berkelbacteria</taxon>
    </lineage>
</organism>
<sequence length="430" mass="48956">MKTGNENTPLVALGVAIALVVSAIYVCWKPAVPYVLPGSKEARVTNRVQCNLAQKVKKINPYAAILVKELAWDPSLARAFMVELGGDRYFYRIWFNNREDIFNEGFGNWQSNVGIAQLTTNDVFNAYNLSNGSACLFDLGWEIVGLAKDVKDGRLSIQSFKQIGEQQLIPLDPRFNPDISMGVLVTILRNDASDNPVSTAREFLDIHTKRNTLATTLDKVRRLWGKGTLPRVEFDATLVRPDLAMAVSDIYTFMDRPDWYDGEIARQKEAVTQEQHLYAHAVRYMTARDIQKGINRNDVVPIASKPEIGLVVDKRIGEYDIPHTNLYKTLNPKLWEGLQQFAHDCHTQYDTVFIIREANHSVMYQNKMGSASISGPTGKSVEIQVDGRPFWRWANAKEIINYLLVNKKKYHVDYYTESPHRDMLHLFLVE</sequence>
<name>A0A2M6R9P9_9BACT</name>
<dbReference type="Proteomes" id="UP000231162">
    <property type="component" value="Unassembled WGS sequence"/>
</dbReference>
<evidence type="ECO:0000313" key="1">
    <source>
        <dbReference type="EMBL" id="PIS07253.1"/>
    </source>
</evidence>
<accession>A0A2M6R9P9</accession>
<dbReference type="AlphaFoldDB" id="A0A2M6R9P9"/>
<proteinExistence type="predicted"/>
<evidence type="ECO:0000313" key="2">
    <source>
        <dbReference type="Proteomes" id="UP000231162"/>
    </source>
</evidence>
<gene>
    <name evidence="1" type="ORF">COT79_00250</name>
</gene>
<dbReference type="EMBL" id="PEZX01000005">
    <property type="protein sequence ID" value="PIS07253.1"/>
    <property type="molecule type" value="Genomic_DNA"/>
</dbReference>